<reference evidence="2" key="1">
    <citation type="journal article" date="2022" name="Front. Microbiol.">
        <title>Mirubactin C rescues the lethal effect of cell wall biosynthesis mutations in Bacillus subtilis.</title>
        <authorList>
            <person name="Kepplinger B."/>
            <person name="Wen X."/>
            <person name="Tyler A.R."/>
            <person name="Kim B.Y."/>
            <person name="Brown J."/>
            <person name="Banks P."/>
            <person name="Dashti Y."/>
            <person name="Mackenzie E.S."/>
            <person name="Wills C."/>
            <person name="Kawai Y."/>
            <person name="Waldron K.J."/>
            <person name="Allenby N.E.E."/>
            <person name="Wu L.J."/>
            <person name="Hall M.J."/>
            <person name="Errington J."/>
        </authorList>
    </citation>
    <scope>NUCLEOTIDE SEQUENCE</scope>
    <source>
        <strain evidence="2">MDA8-470</strain>
    </source>
</reference>
<feature type="signal peptide" evidence="1">
    <location>
        <begin position="1"/>
        <end position="19"/>
    </location>
</feature>
<keyword evidence="1" id="KW-0732">Signal</keyword>
<sequence>MRTSNRVRVGLLASFTALAAVASIGSATAATQLNGDWAPFSRCPVDDPAMLAADGATDIAICVTSHSASGSIKLGNTVVPVGASDLQIGVVNHPGAVSTVVSPKGGALVADSAKVPGGLLGLMCPSDVPVITGICNTLTDVKLNRVTATIESVNTPTGFQLLAGATTGKPIITLPVRIHLENPLLGDKCYIGSSSDPILLKPQNLTQPAVTSENFAGDGTPDPNGPMSRLSLQGATQTDTTYAVPGTNGCGLLGSLNWAVNLKTGLPSAAGKNSVTLDNAQTDVAAMSAPGDIAPNAGKVMSQYWHSAVR</sequence>
<name>A0ABY6PMN5_9ACTN</name>
<evidence type="ECO:0000256" key="1">
    <source>
        <dbReference type="SAM" id="SignalP"/>
    </source>
</evidence>
<evidence type="ECO:0000313" key="2">
    <source>
        <dbReference type="EMBL" id="UZK53350.1"/>
    </source>
</evidence>
<proteinExistence type="predicted"/>
<organism evidence="2 3">
    <name type="scientific">Streptomyces drozdowiczii</name>
    <dbReference type="NCBI Taxonomy" id="202862"/>
    <lineage>
        <taxon>Bacteria</taxon>
        <taxon>Bacillati</taxon>
        <taxon>Actinomycetota</taxon>
        <taxon>Actinomycetes</taxon>
        <taxon>Kitasatosporales</taxon>
        <taxon>Streptomycetaceae</taxon>
        <taxon>Streptomyces</taxon>
    </lineage>
</organism>
<dbReference type="EMBL" id="CP098740">
    <property type="protein sequence ID" value="UZK53350.1"/>
    <property type="molecule type" value="Genomic_DNA"/>
</dbReference>
<dbReference type="RefSeq" id="WP_265539159.1">
    <property type="nucleotide sequence ID" value="NZ_CP098740.1"/>
</dbReference>
<evidence type="ECO:0008006" key="4">
    <source>
        <dbReference type="Google" id="ProtNLM"/>
    </source>
</evidence>
<protein>
    <recommendedName>
        <fullName evidence="4">Secreted protein</fullName>
    </recommendedName>
</protein>
<feature type="chain" id="PRO_5045386612" description="Secreted protein" evidence="1">
    <location>
        <begin position="20"/>
        <end position="310"/>
    </location>
</feature>
<keyword evidence="3" id="KW-1185">Reference proteome</keyword>
<dbReference type="Proteomes" id="UP001164963">
    <property type="component" value="Chromosome"/>
</dbReference>
<evidence type="ECO:0000313" key="3">
    <source>
        <dbReference type="Proteomes" id="UP001164963"/>
    </source>
</evidence>
<gene>
    <name evidence="2" type="ORF">NEH16_03680</name>
</gene>
<accession>A0ABY6PMN5</accession>